<feature type="region of interest" description="Disordered" evidence="1">
    <location>
        <begin position="1"/>
        <end position="23"/>
    </location>
</feature>
<sequence length="298" mass="31528">MTKRRSAARTSAVQAATCLPEGSQERQSGIDMIGLDLSGADLSGGVFHESWFTDAKLVGARLVGVDLYRSDAEGADFSGADLTRASLVRVNLDDAVFRGAVLDGADLVKVSLYGVDASAASLRGTRLMGASLIDVNFCGSDLSEAVVQENTFKVTVDEKTDVTGMSGTVFGPVHMIGRDGQKEIGGVVRVDGDAGLVGGEAFREVQGLGERRDHAPVGGEHGVERLDGQLHTVVLGVGAESGERVRDAFPRTVPPSRQVLVRRVWASVVSPACPDPVTPRTTALLPRRVVRQHVRMVL</sequence>
<keyword evidence="3" id="KW-1185">Reference proteome</keyword>
<evidence type="ECO:0008006" key="4">
    <source>
        <dbReference type="Google" id="ProtNLM"/>
    </source>
</evidence>
<comment type="caution">
    <text evidence="2">The sequence shown here is derived from an EMBL/GenBank/DDBJ whole genome shotgun (WGS) entry which is preliminary data.</text>
</comment>
<dbReference type="InterPro" id="IPR051082">
    <property type="entry name" value="Pentapeptide-BTB/POZ_domain"/>
</dbReference>
<dbReference type="EMBL" id="JACHJE010000001">
    <property type="protein sequence ID" value="MBB5123545.1"/>
    <property type="molecule type" value="Genomic_DNA"/>
</dbReference>
<dbReference type="PANTHER" id="PTHR14136:SF17">
    <property type="entry name" value="BTB_POZ DOMAIN-CONTAINING PROTEIN KCTD9"/>
    <property type="match status" value="1"/>
</dbReference>
<dbReference type="SUPFAM" id="SSF141571">
    <property type="entry name" value="Pentapeptide repeat-like"/>
    <property type="match status" value="1"/>
</dbReference>
<name>A0A7W8F701_9ACTN</name>
<evidence type="ECO:0000256" key="1">
    <source>
        <dbReference type="SAM" id="MobiDB-lite"/>
    </source>
</evidence>
<gene>
    <name evidence="2" type="ORF">FHS32_000257</name>
</gene>
<accession>A0A7W8F701</accession>
<protein>
    <recommendedName>
        <fullName evidence="4">Pentapeptide repeat-containing protein</fullName>
    </recommendedName>
</protein>
<dbReference type="AlphaFoldDB" id="A0A7W8F701"/>
<evidence type="ECO:0000313" key="2">
    <source>
        <dbReference type="EMBL" id="MBB5123545.1"/>
    </source>
</evidence>
<evidence type="ECO:0000313" key="3">
    <source>
        <dbReference type="Proteomes" id="UP000568022"/>
    </source>
</evidence>
<dbReference type="Proteomes" id="UP000568022">
    <property type="component" value="Unassembled WGS sequence"/>
</dbReference>
<dbReference type="InterPro" id="IPR001646">
    <property type="entry name" value="5peptide_repeat"/>
</dbReference>
<dbReference type="PANTHER" id="PTHR14136">
    <property type="entry name" value="BTB_POZ DOMAIN-CONTAINING PROTEIN KCTD9"/>
    <property type="match status" value="1"/>
</dbReference>
<proteinExistence type="predicted"/>
<reference evidence="2 3" key="1">
    <citation type="submission" date="2020-08" db="EMBL/GenBank/DDBJ databases">
        <title>Genomic Encyclopedia of Type Strains, Phase III (KMG-III): the genomes of soil and plant-associated and newly described type strains.</title>
        <authorList>
            <person name="Whitman W."/>
        </authorList>
    </citation>
    <scope>NUCLEOTIDE SEQUENCE [LARGE SCALE GENOMIC DNA]</scope>
    <source>
        <strain evidence="2 3">CECT 3226</strain>
    </source>
</reference>
<dbReference type="Gene3D" id="2.160.20.80">
    <property type="entry name" value="E3 ubiquitin-protein ligase SopA"/>
    <property type="match status" value="1"/>
</dbReference>
<dbReference type="Pfam" id="PF00805">
    <property type="entry name" value="Pentapeptide"/>
    <property type="match status" value="1"/>
</dbReference>
<organism evidence="2 3">
    <name type="scientific">Streptomyces griseoloalbus</name>
    <dbReference type="NCBI Taxonomy" id="67303"/>
    <lineage>
        <taxon>Bacteria</taxon>
        <taxon>Bacillati</taxon>
        <taxon>Actinomycetota</taxon>
        <taxon>Actinomycetes</taxon>
        <taxon>Kitasatosporales</taxon>
        <taxon>Streptomycetaceae</taxon>
        <taxon>Streptomyces</taxon>
    </lineage>
</organism>